<dbReference type="SUPFAM" id="SSF52151">
    <property type="entry name" value="FabD/lysophospholipase-like"/>
    <property type="match status" value="1"/>
</dbReference>
<dbReference type="InterPro" id="IPR022742">
    <property type="entry name" value="Hydrolase_4"/>
</dbReference>
<evidence type="ECO:0000313" key="9">
    <source>
        <dbReference type="EMBL" id="WXB19194.1"/>
    </source>
</evidence>
<dbReference type="SMART" id="SM00827">
    <property type="entry name" value="PKS_AT"/>
    <property type="match status" value="1"/>
</dbReference>
<feature type="active site" description="Proton acceptor; for dehydratase activity" evidence="4">
    <location>
        <position position="951"/>
    </location>
</feature>
<dbReference type="Gene3D" id="3.30.70.3290">
    <property type="match status" value="1"/>
</dbReference>
<feature type="region of interest" description="Disordered" evidence="5">
    <location>
        <begin position="1272"/>
        <end position="1312"/>
    </location>
</feature>
<dbReference type="Gene3D" id="3.40.50.1820">
    <property type="entry name" value="alpha/beta hydrolase"/>
    <property type="match status" value="1"/>
</dbReference>
<keyword evidence="2" id="KW-0597">Phosphoprotein</keyword>
<feature type="domain" description="PKS/mFAS DH" evidence="8">
    <location>
        <begin position="918"/>
        <end position="1204"/>
    </location>
</feature>
<dbReference type="Gene3D" id="3.40.366.10">
    <property type="entry name" value="Malonyl-Coenzyme A Acyl Carrier Protein, domain 2"/>
    <property type="match status" value="1"/>
</dbReference>
<feature type="region of interest" description="Disordered" evidence="5">
    <location>
        <begin position="1879"/>
        <end position="1927"/>
    </location>
</feature>
<dbReference type="Gene3D" id="3.40.50.720">
    <property type="entry name" value="NAD(P)-binding Rossmann-like Domain"/>
    <property type="match status" value="1"/>
</dbReference>
<dbReference type="InterPro" id="IPR009081">
    <property type="entry name" value="PP-bd_ACP"/>
</dbReference>
<feature type="compositionally biased region" description="Low complexity" evidence="5">
    <location>
        <begin position="1880"/>
        <end position="1898"/>
    </location>
</feature>
<sequence length="2219" mass="235017">MTTSNQHENAMLAKALELVNASSAKLERMRARERSPIAITGRALRFPGGCTSPAALWDLLARGGDATEETPADRWNGRAYHASSGITPGKSITRRGGFVHRVREFDAGFFGISAREARELDPQQRMLLEVTWEALEDALLPPSQLRGTATGVFVGICSSDYNALALRLPLDKLTGYAGTGMGRSPSAGRISYVLGLKGPAFAVDTACSSSLVALHVAVQSLRREECERAIVAGVNLILEPSGHIAFSQAGMLSPDGRCKTFSHAADGYSRAEGVGVLILERRDVLAPSGRAPLAWVRGTALNQDGAAGGLTVPSGPAQQEVIRAALASGGLDARDVSYIEAHGTGTPLGDVIEVNAIASVFRATHDASRPLTLGSIKANVGHMEAAAGVGSLIKLVEQLVRRQIPPAPSFGPLNARIPWSDLPVRVPHAGAPWGAGGEVLYGGVNSFGFSGTNGHAVLCSTTDADAPAPAPQAWIPHILPISARTGAALERMRERYADFAGATHEAPADLCASAQRGREAMQERMCAIGADRARLSEMLRSGEGLVRPRTEGPARPAMAWLFSGQGAQRARMGEALYARLPVFRSALDRCAEWLRGNAGVDLPAILFGAAPPEAIHQTANAQPALFAYEWSLAQQWLDWGLTPDYVAGHSVGELAAACVADVFSVEDGLRLIAARGALMQALPGGGKMLAVQAALDVVSDQVAEHARGISVAAINAPEQVVLSGDGEALERVAKVLESRGVRHTWMRVSHAFHSPRMRPMLDAFERVANQITYRAPRFPLVSNVTGEVADRAVASARYWRDHVMATVQFARSMQTLDRKGCRVFLEIGPAPVLSGLGRHNVPRADVAWAASARGGGELEALERCLATLWVERLGVAWSKVHAGAPVPRVELPKYAFERSVYWLPEAGPVIASGRASEHPLLGTRLETPALGSTIVHEGALDPVGSPYLSDHRVFEQAIFPATGYAELLLEAGCAAGLASPALTALEIERPLRIADDEPSRFQVVFGGAEGAAQCQVLTPVSQDGGIEWVLLCRGQVHASTSEPADARKPASPVRKELPALTGTSVDIAALRALNARKGLEHRDRFWALVHAVREDRRAVGRLELHADLREQAAAHRIHPVLLDGCFQVAMCLTEDAADLILPVGIDTLRVHHPGAAGGICEVVLEERVGDAVYRIALALYAEDGTLLAEAQGVTARRTTREAMRRTLGAAVPQVFYARDLVTTSRMETPAAPVTAEASAAPGTTEASAAPGTAEASAAPVAAEASAAPVTAEASAARGTTEASAAPITAEASAARGTTEASAAPGTAGAEASAAPVTAEASAARDSVPWLLVAPPSPFRDQVDAQIRAVYAGSDVLPLDPTAPLADAVQRAANGIPDVPGAIQVVYLAASAPNLAEAANATAAHLRALRDLLVELTSKSAGRDIRLSIVSGADDPAGSAALRAWVDSAARELPQLTGRLIALDGAGSRAPVPEANIASLGRDLASDRSAHEVWLTHGERLEPRWRALPAPQADPARAISAAASYLITGGLGALGLACAERLIRLGARHLVLAHRSTPTAEALAAVERFTGLGTEITLARIDVAQPSDVARLFANLAASPSKLQGIVHLAGRLHDGLLHTQDDIALDDVFDPKARGALLLHEHARAFDLRFFVLFSSIGAAFGSPAQTCYAAANAFCDGLVALRRRQGLPGLSIQWGPWADIGMAAQLDLEQRTRMQRAGLRYLSPQTALDAFEALLFGDTPAHVLVADIAWDVAAEQWLLPGQRASGSGLSSRSANASLDSPALRALAETSPEDRPQALRAFLDLEVLRALGEAPDKKLDPNASLAQLGLDSLGAVDLTNRLARVLKIKLPRRLELDQVSIGALAKALLEQPIAWDTLRTDSASPTPAQTTPTPSNPAESPPAPNATSEPAPASDETVDQGGHEQTWQGHQIRLGGLRWGSAETARTVLLHGIRSHAGVWEQVAHRVHTRGHDVIAPDMRGHGRSEHAAPGHFLDVMDMLRDLEALLGGRGDEPVVLGAHSFGCSIAVLYAALSPNRVRGLVLAEPVIPLLYQPPVDVALLRSAIDVVRAPQRVPAHPVMAELETAIELTQHEYPALSRAACERLTRRVLATSPRGHRWTWDPALREFDRYGALFTHASELLGWLAHLHAPVHVFVGAESPYRTRADAEKLCEALPRGAIHALPGTHHVHVEHPDPIAERLLELLAQREETFLQSQPAA</sequence>
<dbReference type="Pfam" id="PF00698">
    <property type="entry name" value="Acyl_transf_1"/>
    <property type="match status" value="1"/>
</dbReference>
<dbReference type="GO" id="GO:0016787">
    <property type="term" value="F:hydrolase activity"/>
    <property type="evidence" value="ECO:0007669"/>
    <property type="project" value="UniProtKB-KW"/>
</dbReference>
<dbReference type="Pfam" id="PF08659">
    <property type="entry name" value="KR"/>
    <property type="match status" value="1"/>
</dbReference>
<dbReference type="Gene3D" id="3.40.47.10">
    <property type="match status" value="1"/>
</dbReference>
<dbReference type="PROSITE" id="PS52019">
    <property type="entry name" value="PKS_MFAS_DH"/>
    <property type="match status" value="1"/>
</dbReference>
<dbReference type="Pfam" id="PF21089">
    <property type="entry name" value="PKS_DH_N"/>
    <property type="match status" value="1"/>
</dbReference>
<dbReference type="SMART" id="SM00823">
    <property type="entry name" value="PKS_PP"/>
    <property type="match status" value="1"/>
</dbReference>
<dbReference type="InterPro" id="IPR020806">
    <property type="entry name" value="PKS_PP-bd"/>
</dbReference>
<dbReference type="InterPro" id="IPR001227">
    <property type="entry name" value="Ac_transferase_dom_sf"/>
</dbReference>
<dbReference type="SUPFAM" id="SSF47336">
    <property type="entry name" value="ACP-like"/>
    <property type="match status" value="1"/>
</dbReference>
<dbReference type="InterPro" id="IPR020807">
    <property type="entry name" value="PKS_DH"/>
</dbReference>
<keyword evidence="1" id="KW-0596">Phosphopantetheine</keyword>
<protein>
    <submittedName>
        <fullName evidence="9">Alpha/beta fold hydrolase</fullName>
    </submittedName>
</protein>
<dbReference type="InterPro" id="IPR036291">
    <property type="entry name" value="NAD(P)-bd_dom_sf"/>
</dbReference>
<dbReference type="Proteomes" id="UP001370348">
    <property type="component" value="Chromosome"/>
</dbReference>
<dbReference type="Gene3D" id="3.10.129.110">
    <property type="entry name" value="Polyketide synthase dehydratase"/>
    <property type="match status" value="1"/>
</dbReference>
<dbReference type="InterPro" id="IPR014030">
    <property type="entry name" value="Ketoacyl_synth_N"/>
</dbReference>
<dbReference type="CDD" id="cd00833">
    <property type="entry name" value="PKS"/>
    <property type="match status" value="1"/>
</dbReference>
<dbReference type="SUPFAM" id="SSF53474">
    <property type="entry name" value="alpha/beta-Hydrolases"/>
    <property type="match status" value="1"/>
</dbReference>
<evidence type="ECO:0000256" key="5">
    <source>
        <dbReference type="SAM" id="MobiDB-lite"/>
    </source>
</evidence>
<dbReference type="Gene3D" id="1.10.1200.10">
    <property type="entry name" value="ACP-like"/>
    <property type="match status" value="1"/>
</dbReference>
<gene>
    <name evidence="9" type="ORF">LZC94_18400</name>
</gene>
<dbReference type="InterPro" id="IPR057326">
    <property type="entry name" value="KR_dom"/>
</dbReference>
<dbReference type="InterPro" id="IPR036736">
    <property type="entry name" value="ACP-like_sf"/>
</dbReference>
<dbReference type="InterPro" id="IPR050091">
    <property type="entry name" value="PKS_NRPS_Biosynth_Enz"/>
</dbReference>
<dbReference type="InterPro" id="IPR016039">
    <property type="entry name" value="Thiolase-like"/>
</dbReference>
<name>A0ABZ2M9K3_9BACT</name>
<dbReference type="InterPro" id="IPR020841">
    <property type="entry name" value="PKS_Beta-ketoAc_synthase_dom"/>
</dbReference>
<feature type="domain" description="Carrier" evidence="6">
    <location>
        <begin position="1797"/>
        <end position="1872"/>
    </location>
</feature>
<dbReference type="InterPro" id="IPR032821">
    <property type="entry name" value="PKS_assoc"/>
</dbReference>
<dbReference type="Pfam" id="PF00109">
    <property type="entry name" value="ketoacyl-synt"/>
    <property type="match status" value="1"/>
</dbReference>
<dbReference type="InterPro" id="IPR006162">
    <property type="entry name" value="Ppantetheine_attach_site"/>
</dbReference>
<feature type="domain" description="Ketosynthase family 3 (KS3)" evidence="7">
    <location>
        <begin position="34"/>
        <end position="460"/>
    </location>
</feature>
<evidence type="ECO:0000313" key="10">
    <source>
        <dbReference type="Proteomes" id="UP001370348"/>
    </source>
</evidence>
<dbReference type="Pfam" id="PF02801">
    <property type="entry name" value="Ketoacyl-synt_C"/>
    <property type="match status" value="1"/>
</dbReference>
<dbReference type="SUPFAM" id="SSF53901">
    <property type="entry name" value="Thiolase-like"/>
    <property type="match status" value="1"/>
</dbReference>
<dbReference type="InterPro" id="IPR049900">
    <property type="entry name" value="PKS_mFAS_DH"/>
</dbReference>
<organism evidence="9 10">
    <name type="scientific">Pendulispora albinea</name>
    <dbReference type="NCBI Taxonomy" id="2741071"/>
    <lineage>
        <taxon>Bacteria</taxon>
        <taxon>Pseudomonadati</taxon>
        <taxon>Myxococcota</taxon>
        <taxon>Myxococcia</taxon>
        <taxon>Myxococcales</taxon>
        <taxon>Sorangiineae</taxon>
        <taxon>Pendulisporaceae</taxon>
        <taxon>Pendulispora</taxon>
    </lineage>
</organism>
<dbReference type="EMBL" id="CP089984">
    <property type="protein sequence ID" value="WXB19194.1"/>
    <property type="molecule type" value="Genomic_DNA"/>
</dbReference>
<proteinExistence type="predicted"/>
<dbReference type="Pfam" id="PF16197">
    <property type="entry name" value="KAsynt_C_assoc"/>
    <property type="match status" value="1"/>
</dbReference>
<dbReference type="InterPro" id="IPR049551">
    <property type="entry name" value="PKS_DH_C"/>
</dbReference>
<dbReference type="InterPro" id="IPR042104">
    <property type="entry name" value="PKS_dehydratase_sf"/>
</dbReference>
<dbReference type="InterPro" id="IPR018201">
    <property type="entry name" value="Ketoacyl_synth_AS"/>
</dbReference>
<dbReference type="InterPro" id="IPR049552">
    <property type="entry name" value="PKS_DH_N"/>
</dbReference>
<dbReference type="RefSeq" id="WP_394828817.1">
    <property type="nucleotide sequence ID" value="NZ_CP089984.1"/>
</dbReference>
<dbReference type="SMART" id="SM00826">
    <property type="entry name" value="PKS_DH"/>
    <property type="match status" value="1"/>
</dbReference>
<dbReference type="Pfam" id="PF00550">
    <property type="entry name" value="PP-binding"/>
    <property type="match status" value="1"/>
</dbReference>
<dbReference type="InterPro" id="IPR014031">
    <property type="entry name" value="Ketoacyl_synth_C"/>
</dbReference>
<dbReference type="InterPro" id="IPR014043">
    <property type="entry name" value="Acyl_transferase_dom"/>
</dbReference>
<dbReference type="SMART" id="SM00822">
    <property type="entry name" value="PKS_KR"/>
    <property type="match status" value="1"/>
</dbReference>
<feature type="region of interest" description="N-terminal hotdog fold" evidence="4">
    <location>
        <begin position="918"/>
        <end position="1043"/>
    </location>
</feature>
<dbReference type="Pfam" id="PF12146">
    <property type="entry name" value="Hydrolase_4"/>
    <property type="match status" value="1"/>
</dbReference>
<evidence type="ECO:0000256" key="2">
    <source>
        <dbReference type="ARBA" id="ARBA00022553"/>
    </source>
</evidence>
<evidence type="ECO:0000256" key="1">
    <source>
        <dbReference type="ARBA" id="ARBA00022450"/>
    </source>
</evidence>
<dbReference type="PROSITE" id="PS00012">
    <property type="entry name" value="PHOSPHOPANTETHEINE"/>
    <property type="match status" value="1"/>
</dbReference>
<dbReference type="PANTHER" id="PTHR43775:SF51">
    <property type="entry name" value="INACTIVE PHENOLPHTHIOCEROL SYNTHESIS POLYKETIDE SYNTHASE TYPE I PKS1-RELATED"/>
    <property type="match status" value="1"/>
</dbReference>
<evidence type="ECO:0000259" key="7">
    <source>
        <dbReference type="PROSITE" id="PS52004"/>
    </source>
</evidence>
<dbReference type="Pfam" id="PF14765">
    <property type="entry name" value="PS-DH"/>
    <property type="match status" value="1"/>
</dbReference>
<accession>A0ABZ2M9K3</accession>
<dbReference type="InterPro" id="IPR013968">
    <property type="entry name" value="PKS_KR"/>
</dbReference>
<dbReference type="SMART" id="SM00825">
    <property type="entry name" value="PKS_KS"/>
    <property type="match status" value="1"/>
</dbReference>
<reference evidence="9 10" key="1">
    <citation type="submission" date="2021-12" db="EMBL/GenBank/DDBJ databases">
        <title>Discovery of the Pendulisporaceae a myxobacterial family with distinct sporulation behavior and unique specialized metabolism.</title>
        <authorList>
            <person name="Garcia R."/>
            <person name="Popoff A."/>
            <person name="Bader C.D."/>
            <person name="Loehr J."/>
            <person name="Walesch S."/>
            <person name="Walt C."/>
            <person name="Boldt J."/>
            <person name="Bunk B."/>
            <person name="Haeckl F.J.F.P.J."/>
            <person name="Gunesch A.P."/>
            <person name="Birkelbach J."/>
            <person name="Nuebel U."/>
            <person name="Pietschmann T."/>
            <person name="Bach T."/>
            <person name="Mueller R."/>
        </authorList>
    </citation>
    <scope>NUCLEOTIDE SEQUENCE [LARGE SCALE GENOMIC DNA]</scope>
    <source>
        <strain evidence="9 10">MSr11954</strain>
    </source>
</reference>
<evidence type="ECO:0000259" key="6">
    <source>
        <dbReference type="PROSITE" id="PS50075"/>
    </source>
</evidence>
<dbReference type="InterPro" id="IPR029058">
    <property type="entry name" value="AB_hydrolase_fold"/>
</dbReference>
<dbReference type="InterPro" id="IPR016036">
    <property type="entry name" value="Malonyl_transacylase_ACP-bd"/>
</dbReference>
<dbReference type="PROSITE" id="PS00606">
    <property type="entry name" value="KS3_1"/>
    <property type="match status" value="1"/>
</dbReference>
<dbReference type="SUPFAM" id="SSF55048">
    <property type="entry name" value="Probable ACP-binding domain of malonyl-CoA ACP transacylase"/>
    <property type="match status" value="1"/>
</dbReference>
<feature type="region of interest" description="Disordered" evidence="5">
    <location>
        <begin position="1227"/>
        <end position="1255"/>
    </location>
</feature>
<feature type="active site" description="Proton donor; for dehydratase activity" evidence="4">
    <location>
        <position position="1123"/>
    </location>
</feature>
<evidence type="ECO:0000256" key="4">
    <source>
        <dbReference type="PROSITE-ProRule" id="PRU01363"/>
    </source>
</evidence>
<dbReference type="InterPro" id="IPR016035">
    <property type="entry name" value="Acyl_Trfase/lysoPLipase"/>
</dbReference>
<keyword evidence="3" id="KW-0808">Transferase</keyword>
<dbReference type="PROSITE" id="PS50075">
    <property type="entry name" value="CARRIER"/>
    <property type="match status" value="1"/>
</dbReference>
<keyword evidence="10" id="KW-1185">Reference proteome</keyword>
<dbReference type="PANTHER" id="PTHR43775">
    <property type="entry name" value="FATTY ACID SYNTHASE"/>
    <property type="match status" value="1"/>
</dbReference>
<feature type="region of interest" description="C-terminal hotdog fold" evidence="4">
    <location>
        <begin position="1062"/>
        <end position="1204"/>
    </location>
</feature>
<keyword evidence="9" id="KW-0378">Hydrolase</keyword>
<dbReference type="SUPFAM" id="SSF51735">
    <property type="entry name" value="NAD(P)-binding Rossmann-fold domains"/>
    <property type="match status" value="2"/>
</dbReference>
<evidence type="ECO:0000259" key="8">
    <source>
        <dbReference type="PROSITE" id="PS52019"/>
    </source>
</evidence>
<evidence type="ECO:0000256" key="3">
    <source>
        <dbReference type="ARBA" id="ARBA00022679"/>
    </source>
</evidence>
<feature type="compositionally biased region" description="Low complexity" evidence="5">
    <location>
        <begin position="1905"/>
        <end position="1914"/>
    </location>
</feature>
<dbReference type="PROSITE" id="PS52004">
    <property type="entry name" value="KS3_2"/>
    <property type="match status" value="1"/>
</dbReference>